<dbReference type="Proteomes" id="UP000243739">
    <property type="component" value="Unassembled WGS sequence"/>
</dbReference>
<keyword evidence="3" id="KW-1185">Reference proteome</keyword>
<evidence type="ECO:0000313" key="3">
    <source>
        <dbReference type="Proteomes" id="UP000243739"/>
    </source>
</evidence>
<gene>
    <name evidence="2" type="ORF">BHF71_08720</name>
</gene>
<dbReference type="RefSeq" id="WP_069656617.1">
    <property type="nucleotide sequence ID" value="NZ_MIJF01000021.1"/>
</dbReference>
<reference evidence="2 3" key="1">
    <citation type="submission" date="2016-09" db="EMBL/GenBank/DDBJ databases">
        <title>Draft genome sequence for the type strain of Vulcanibacillus modesticaldus BR, a strictly anaerobic, moderately thermophilic, and nitrate-reducing bacterium from deep sea-hydrothermal vents of the Mid-Atlantic Ridge.</title>
        <authorList>
            <person name="Abin C.A."/>
            <person name="Hollibaugh J.T."/>
        </authorList>
    </citation>
    <scope>NUCLEOTIDE SEQUENCE [LARGE SCALE GENOMIC DNA]</scope>
    <source>
        <strain evidence="2 3">BR</strain>
    </source>
</reference>
<evidence type="ECO:0000259" key="1">
    <source>
        <dbReference type="Pfam" id="PF26154"/>
    </source>
</evidence>
<dbReference type="InterPro" id="IPR058355">
    <property type="entry name" value="DUF8042"/>
</dbReference>
<dbReference type="AlphaFoldDB" id="A0A1D2YUV7"/>
<feature type="domain" description="DUF8042" evidence="1">
    <location>
        <begin position="21"/>
        <end position="140"/>
    </location>
</feature>
<name>A0A1D2YUV7_9BACI</name>
<organism evidence="2 3">
    <name type="scientific">Vulcanibacillus modesticaldus</name>
    <dbReference type="NCBI Taxonomy" id="337097"/>
    <lineage>
        <taxon>Bacteria</taxon>
        <taxon>Bacillati</taxon>
        <taxon>Bacillota</taxon>
        <taxon>Bacilli</taxon>
        <taxon>Bacillales</taxon>
        <taxon>Bacillaceae</taxon>
        <taxon>Vulcanibacillus</taxon>
    </lineage>
</organism>
<dbReference type="STRING" id="337097.BHF71_08720"/>
<accession>A0A1D2YUV7</accession>
<proteinExistence type="predicted"/>
<sequence length="145" mass="17002">MGHNHDSKDNDHYYDNTILQDNQYVFLRHYAQMLETLDSGVLYILTRIKDENTFDLPMFQDVIEALKAIQNANILSSNLMKTVDKDAYNIILSFEEMAPIFEEVVKYQQEEDVDKLVNILVNDLFPKYLAWSTNVNEALTKYLQN</sequence>
<comment type="caution">
    <text evidence="2">The sequence shown here is derived from an EMBL/GenBank/DDBJ whole genome shotgun (WGS) entry which is preliminary data.</text>
</comment>
<dbReference type="Pfam" id="PF26154">
    <property type="entry name" value="DUF8042"/>
    <property type="match status" value="1"/>
</dbReference>
<dbReference type="EMBL" id="MIJF01000021">
    <property type="protein sequence ID" value="OEF99494.1"/>
    <property type="molecule type" value="Genomic_DNA"/>
</dbReference>
<dbReference type="OrthoDB" id="2971265at2"/>
<protein>
    <recommendedName>
        <fullName evidence="1">DUF8042 domain-containing protein</fullName>
    </recommendedName>
</protein>
<evidence type="ECO:0000313" key="2">
    <source>
        <dbReference type="EMBL" id="OEF99494.1"/>
    </source>
</evidence>